<dbReference type="GO" id="GO:0005886">
    <property type="term" value="C:plasma membrane"/>
    <property type="evidence" value="ECO:0007669"/>
    <property type="project" value="UniProtKB-SubCell"/>
</dbReference>
<dbReference type="InterPro" id="IPR011115">
    <property type="entry name" value="SecA_DEAD"/>
</dbReference>
<dbReference type="Proteomes" id="UP000009222">
    <property type="component" value="Chromosome"/>
</dbReference>
<keyword evidence="16" id="KW-1185">Reference proteome</keyword>
<dbReference type="Gene3D" id="1.25.40.10">
    <property type="entry name" value="Tetratricopeptide repeat domain"/>
    <property type="match status" value="6"/>
</dbReference>
<keyword evidence="10 11" id="KW-0472">Membrane</keyword>
<evidence type="ECO:0000256" key="10">
    <source>
        <dbReference type="ARBA" id="ARBA00023136"/>
    </source>
</evidence>
<keyword evidence="6 11" id="KW-0067">ATP-binding</keyword>
<dbReference type="Pfam" id="PF21090">
    <property type="entry name" value="P-loop_SecA"/>
    <property type="match status" value="1"/>
</dbReference>
<dbReference type="GO" id="GO:0043952">
    <property type="term" value="P:protein transport by the Sec complex"/>
    <property type="evidence" value="ECO:0007669"/>
    <property type="project" value="UniProtKB-ARBA"/>
</dbReference>
<feature type="repeat" description="TPR" evidence="12">
    <location>
        <begin position="799"/>
        <end position="832"/>
    </location>
</feature>
<dbReference type="HOGENOM" id="CLU_240560_0_0_12"/>
<comment type="subunit">
    <text evidence="11">Monomer and homodimer. Part of the essential Sec protein translocation apparatus which comprises SecA, SecYEG and auxiliary proteins SecDF. Other proteins may also be involved.</text>
</comment>
<dbReference type="SMART" id="SM00028">
    <property type="entry name" value="TPR"/>
    <property type="match status" value="15"/>
</dbReference>
<dbReference type="Gene3D" id="1.10.3060.10">
    <property type="entry name" value="Helical scaffold and wing domains of SecA"/>
    <property type="match status" value="1"/>
</dbReference>
<feature type="repeat" description="TPR" evidence="12">
    <location>
        <begin position="867"/>
        <end position="900"/>
    </location>
</feature>
<dbReference type="InterPro" id="IPR011116">
    <property type="entry name" value="SecA_Wing/Scaffold"/>
</dbReference>
<feature type="repeat" description="TPR" evidence="12">
    <location>
        <begin position="909"/>
        <end position="942"/>
    </location>
</feature>
<proteinExistence type="inferred from homology"/>
<comment type="catalytic activity">
    <reaction evidence="11">
        <text>ATP + H2O + cellular proteinSide 1 = ADP + phosphate + cellular proteinSide 2.</text>
        <dbReference type="EC" id="7.4.2.8"/>
    </reaction>
</comment>
<keyword evidence="9 11" id="KW-0811">Translocation</keyword>
<evidence type="ECO:0000256" key="12">
    <source>
        <dbReference type="PROSITE-ProRule" id="PRU00339"/>
    </source>
</evidence>
<keyword evidence="7 11" id="KW-0653">Protein transport</keyword>
<evidence type="ECO:0000259" key="14">
    <source>
        <dbReference type="PROSITE" id="PS51196"/>
    </source>
</evidence>
<feature type="repeat" description="TPR" evidence="12">
    <location>
        <begin position="951"/>
        <end position="984"/>
    </location>
</feature>
<gene>
    <name evidence="11" type="primary">secA</name>
    <name evidence="15" type="ordered locus">TREAZ_1687</name>
</gene>
<dbReference type="InterPro" id="IPR011990">
    <property type="entry name" value="TPR-like_helical_dom_sf"/>
</dbReference>
<name>F5YCR5_LEAAZ</name>
<comment type="function">
    <text evidence="11">Part of the Sec protein translocase complex. Interacts with the SecYEG preprotein conducting channel. Has a central role in coupling the hydrolysis of ATP to the transfer of proteins into and across the cell membrane, serving as an ATP-driven molecular motor driving the stepwise translocation of polypeptide chains across the membrane.</text>
</comment>
<keyword evidence="12" id="KW-0802">TPR repeat</keyword>
<evidence type="ECO:0000256" key="3">
    <source>
        <dbReference type="ARBA" id="ARBA00022448"/>
    </source>
</evidence>
<feature type="repeat" description="TPR" evidence="12">
    <location>
        <begin position="1725"/>
        <end position="1758"/>
    </location>
</feature>
<dbReference type="InterPro" id="IPR000185">
    <property type="entry name" value="SecA"/>
</dbReference>
<dbReference type="GO" id="GO:0008564">
    <property type="term" value="F:protein-exporting ATPase activity"/>
    <property type="evidence" value="ECO:0007669"/>
    <property type="project" value="UniProtKB-EC"/>
</dbReference>
<dbReference type="InterPro" id="IPR036266">
    <property type="entry name" value="SecA_Wing/Scaffold_sf"/>
</dbReference>
<feature type="domain" description="SecA family profile" evidence="14">
    <location>
        <begin position="1015"/>
        <end position="1601"/>
    </location>
</feature>
<evidence type="ECO:0000256" key="8">
    <source>
        <dbReference type="ARBA" id="ARBA00022967"/>
    </source>
</evidence>
<keyword evidence="11" id="KW-0963">Cytoplasm</keyword>
<dbReference type="SMART" id="SM00957">
    <property type="entry name" value="SecA_DEAD"/>
    <property type="match status" value="1"/>
</dbReference>
<dbReference type="Pfam" id="PF07516">
    <property type="entry name" value="SecA_SW"/>
    <property type="match status" value="1"/>
</dbReference>
<dbReference type="RefSeq" id="WP_015710336.1">
    <property type="nucleotide sequence ID" value="NC_015577.1"/>
</dbReference>
<dbReference type="OrthoDB" id="9805579at2"/>
<evidence type="ECO:0000256" key="11">
    <source>
        <dbReference type="HAMAP-Rule" id="MF_01382"/>
    </source>
</evidence>
<evidence type="ECO:0000256" key="1">
    <source>
        <dbReference type="ARBA" id="ARBA00004170"/>
    </source>
</evidence>
<comment type="similarity">
    <text evidence="2 11">Belongs to the SecA family.</text>
</comment>
<evidence type="ECO:0000256" key="5">
    <source>
        <dbReference type="ARBA" id="ARBA00022741"/>
    </source>
</evidence>
<feature type="domain" description="Helicase ATP-binding" evidence="13">
    <location>
        <begin position="1101"/>
        <end position="1259"/>
    </location>
</feature>
<dbReference type="InterPro" id="IPR025139">
    <property type="entry name" value="DUF4062"/>
</dbReference>
<dbReference type="KEGG" id="taz:TREAZ_1687"/>
<evidence type="ECO:0000256" key="4">
    <source>
        <dbReference type="ARBA" id="ARBA00022475"/>
    </source>
</evidence>
<dbReference type="InterPro" id="IPR019734">
    <property type="entry name" value="TPR_rpt"/>
</dbReference>
<feature type="binding site" evidence="11">
    <location>
        <position position="1099"/>
    </location>
    <ligand>
        <name>ATP</name>
        <dbReference type="ChEBI" id="CHEBI:30616"/>
    </ligand>
</feature>
<dbReference type="FunFam" id="3.40.50.300:FF:000113">
    <property type="entry name" value="Preprotein translocase subunit SecA"/>
    <property type="match status" value="1"/>
</dbReference>
<keyword evidence="8 11" id="KW-1278">Translocase</keyword>
<dbReference type="PROSITE" id="PS50293">
    <property type="entry name" value="TPR_REGION"/>
    <property type="match status" value="7"/>
</dbReference>
<dbReference type="Gene3D" id="3.90.1440.10">
    <property type="entry name" value="SecA, preprotein cross-linking domain"/>
    <property type="match status" value="1"/>
</dbReference>
<dbReference type="InterPro" id="IPR011130">
    <property type="entry name" value="SecA_preprotein_X-link_dom"/>
</dbReference>
<feature type="repeat" description="TPR" evidence="12">
    <location>
        <begin position="1893"/>
        <end position="1926"/>
    </location>
</feature>
<dbReference type="PROSITE" id="PS50005">
    <property type="entry name" value="TPR"/>
    <property type="match status" value="13"/>
</dbReference>
<dbReference type="PROSITE" id="PS51192">
    <property type="entry name" value="HELICASE_ATP_BIND_1"/>
    <property type="match status" value="1"/>
</dbReference>
<dbReference type="InterPro" id="IPR014018">
    <property type="entry name" value="SecA_motor_DEAD"/>
</dbReference>
<dbReference type="GO" id="GO:0006605">
    <property type="term" value="P:protein targeting"/>
    <property type="evidence" value="ECO:0007669"/>
    <property type="project" value="UniProtKB-UniRule"/>
</dbReference>
<dbReference type="PRINTS" id="PR00906">
    <property type="entry name" value="SECA"/>
</dbReference>
<evidence type="ECO:0000259" key="13">
    <source>
        <dbReference type="PROSITE" id="PS51192"/>
    </source>
</evidence>
<dbReference type="SUPFAM" id="SSF52540">
    <property type="entry name" value="P-loop containing nucleoside triphosphate hydrolases"/>
    <property type="match status" value="3"/>
</dbReference>
<reference evidence="16" key="1">
    <citation type="submission" date="2009-12" db="EMBL/GenBank/DDBJ databases">
        <title>Complete sequence of Treponema azotonutricium strain ZAS-9.</title>
        <authorList>
            <person name="Tetu S.G."/>
            <person name="Matson E."/>
            <person name="Ren Q."/>
            <person name="Seshadri R."/>
            <person name="Elbourne L."/>
            <person name="Hassan K.A."/>
            <person name="Durkin A."/>
            <person name="Radune D."/>
            <person name="Mohamoud Y."/>
            <person name="Shay R."/>
            <person name="Jin S."/>
            <person name="Zhang X."/>
            <person name="Lucey K."/>
            <person name="Ballor N.R."/>
            <person name="Ottesen E."/>
            <person name="Rosenthal R."/>
            <person name="Allen A."/>
            <person name="Leadbetter J.R."/>
            <person name="Paulsen I.T."/>
        </authorList>
    </citation>
    <scope>NUCLEOTIDE SEQUENCE [LARGE SCALE GENOMIC DNA]</scope>
    <source>
        <strain evidence="16">ATCC BAA-888 / DSM 13862 / ZAS-9</strain>
    </source>
</reference>
<feature type="repeat" description="TPR" evidence="12">
    <location>
        <begin position="715"/>
        <end position="748"/>
    </location>
</feature>
<evidence type="ECO:0000256" key="9">
    <source>
        <dbReference type="ARBA" id="ARBA00023010"/>
    </source>
</evidence>
<dbReference type="InterPro" id="IPR027417">
    <property type="entry name" value="P-loop_NTPase"/>
</dbReference>
<evidence type="ECO:0000313" key="16">
    <source>
        <dbReference type="Proteomes" id="UP000009222"/>
    </source>
</evidence>
<feature type="repeat" description="TPR" evidence="12">
    <location>
        <begin position="1851"/>
        <end position="1884"/>
    </location>
</feature>
<dbReference type="PANTHER" id="PTHR30612:SF0">
    <property type="entry name" value="CHLOROPLAST PROTEIN-TRANSPORTING ATPASE"/>
    <property type="match status" value="1"/>
</dbReference>
<dbReference type="HAMAP" id="MF_01382">
    <property type="entry name" value="SecA"/>
    <property type="match status" value="1"/>
</dbReference>
<feature type="repeat" description="TPR" evidence="12">
    <location>
        <begin position="1935"/>
        <end position="1968"/>
    </location>
</feature>
<feature type="binding site" evidence="11">
    <location>
        <begin position="1117"/>
        <end position="1121"/>
    </location>
    <ligand>
        <name>ATP</name>
        <dbReference type="ChEBI" id="CHEBI:30616"/>
    </ligand>
</feature>
<dbReference type="SUPFAM" id="SSF81767">
    <property type="entry name" value="Pre-protein crosslinking domain of SecA"/>
    <property type="match status" value="1"/>
</dbReference>
<keyword evidence="3 11" id="KW-0813">Transport</keyword>
<dbReference type="Gene3D" id="3.40.50.300">
    <property type="entry name" value="P-loop containing nucleotide triphosphate hydrolases"/>
    <property type="match status" value="3"/>
</dbReference>
<accession>F5YCR5</accession>
<dbReference type="Pfam" id="PF07517">
    <property type="entry name" value="SecA_DEAD"/>
    <property type="match status" value="1"/>
</dbReference>
<dbReference type="GO" id="GO:0005829">
    <property type="term" value="C:cytosol"/>
    <property type="evidence" value="ECO:0007669"/>
    <property type="project" value="TreeGrafter"/>
</dbReference>
<dbReference type="PANTHER" id="PTHR30612">
    <property type="entry name" value="SECA INNER MEMBRANE COMPONENT OF SEC PROTEIN SECRETION SYSTEM"/>
    <property type="match status" value="1"/>
</dbReference>
<comment type="subcellular location">
    <subcellularLocation>
        <location evidence="11">Cell inner membrane</location>
        <topology evidence="11">Peripheral membrane protein</topology>
        <orientation evidence="11">Cytoplasmic side</orientation>
    </subcellularLocation>
    <subcellularLocation>
        <location evidence="11">Cytoplasm</location>
    </subcellularLocation>
    <subcellularLocation>
        <location evidence="1">Membrane</location>
        <topology evidence="1">Peripheral membrane protein</topology>
    </subcellularLocation>
    <text evidence="11">Distribution is 50-50.</text>
</comment>
<dbReference type="Pfam" id="PF01043">
    <property type="entry name" value="SecA_PP_bind"/>
    <property type="match status" value="1"/>
</dbReference>
<dbReference type="Pfam" id="PF05729">
    <property type="entry name" value="NACHT"/>
    <property type="match status" value="1"/>
</dbReference>
<organism evidence="15 16">
    <name type="scientific">Leadbettera azotonutricia (strain ATCC BAA-888 / DSM 13862 / ZAS-9)</name>
    <name type="common">Treponema azotonutricium</name>
    <dbReference type="NCBI Taxonomy" id="545695"/>
    <lineage>
        <taxon>Bacteria</taxon>
        <taxon>Pseudomonadati</taxon>
        <taxon>Spirochaetota</taxon>
        <taxon>Spirochaetia</taxon>
        <taxon>Spirochaetales</taxon>
        <taxon>Breznakiellaceae</taxon>
        <taxon>Leadbettera</taxon>
    </lineage>
</organism>
<evidence type="ECO:0000313" key="15">
    <source>
        <dbReference type="EMBL" id="AEF80439.1"/>
    </source>
</evidence>
<keyword evidence="5 11" id="KW-0547">Nucleotide-binding</keyword>
<evidence type="ECO:0000256" key="2">
    <source>
        <dbReference type="ARBA" id="ARBA00007650"/>
    </source>
</evidence>
<dbReference type="SMART" id="SM00958">
    <property type="entry name" value="SecA_PP_bind"/>
    <property type="match status" value="1"/>
</dbReference>
<dbReference type="Pfam" id="PF13271">
    <property type="entry name" value="DUF4062"/>
    <property type="match status" value="1"/>
</dbReference>
<dbReference type="InterPro" id="IPR007111">
    <property type="entry name" value="NACHT_NTPase"/>
</dbReference>
<dbReference type="InterPro" id="IPR014001">
    <property type="entry name" value="Helicase_ATP-bd"/>
</dbReference>
<dbReference type="InParanoid" id="F5YCR5"/>
<dbReference type="InterPro" id="IPR044722">
    <property type="entry name" value="SecA_SF2_C"/>
</dbReference>
<dbReference type="EMBL" id="CP001841">
    <property type="protein sequence ID" value="AEF80439.1"/>
    <property type="molecule type" value="Genomic_DNA"/>
</dbReference>
<dbReference type="Pfam" id="PF13424">
    <property type="entry name" value="TPR_12"/>
    <property type="match status" value="6"/>
</dbReference>
<dbReference type="PROSITE" id="PS51196">
    <property type="entry name" value="SECA_MOTOR_DEAD"/>
    <property type="match status" value="1"/>
</dbReference>
<dbReference type="InterPro" id="IPR036670">
    <property type="entry name" value="SecA_X-link_sf"/>
</dbReference>
<dbReference type="GO" id="GO:0017038">
    <property type="term" value="P:protein import"/>
    <property type="evidence" value="ECO:0007669"/>
    <property type="project" value="InterPro"/>
</dbReference>
<dbReference type="STRING" id="545695.TREAZ_1687"/>
<dbReference type="GO" id="GO:0065002">
    <property type="term" value="P:intracellular protein transmembrane transport"/>
    <property type="evidence" value="ECO:0007669"/>
    <property type="project" value="UniProtKB-UniRule"/>
</dbReference>
<evidence type="ECO:0000256" key="7">
    <source>
        <dbReference type="ARBA" id="ARBA00022927"/>
    </source>
</evidence>
<feature type="repeat" description="TPR" evidence="12">
    <location>
        <begin position="1809"/>
        <end position="1842"/>
    </location>
</feature>
<keyword evidence="4 11" id="KW-1003">Cell membrane</keyword>
<protein>
    <recommendedName>
        <fullName evidence="11">Protein translocase subunit SecA</fullName>
        <ecNumber evidence="11">7.4.2.8</ecNumber>
    </recommendedName>
</protein>
<feature type="repeat" description="TPR" evidence="12">
    <location>
        <begin position="1977"/>
        <end position="2010"/>
    </location>
</feature>
<dbReference type="EC" id="7.4.2.8" evidence="11"/>
<keyword evidence="11" id="KW-0997">Cell inner membrane</keyword>
<dbReference type="GO" id="GO:0031522">
    <property type="term" value="C:cell envelope Sec protein transport complex"/>
    <property type="evidence" value="ECO:0007669"/>
    <property type="project" value="TreeGrafter"/>
</dbReference>
<feature type="repeat" description="TPR" evidence="12">
    <location>
        <begin position="757"/>
        <end position="790"/>
    </location>
</feature>
<dbReference type="CDD" id="cd17928">
    <property type="entry name" value="DEXDc_SecA"/>
    <property type="match status" value="1"/>
</dbReference>
<dbReference type="Pfam" id="PF13374">
    <property type="entry name" value="TPR_10"/>
    <property type="match status" value="2"/>
</dbReference>
<reference evidence="15 16" key="2">
    <citation type="journal article" date="2011" name="ISME J.">
        <title>RNA-seq reveals cooperative metabolic interactions between two termite-gut spirochete species in co-culture.</title>
        <authorList>
            <person name="Rosenthal A.Z."/>
            <person name="Matson E.G."/>
            <person name="Eldar A."/>
            <person name="Leadbetter J.R."/>
        </authorList>
    </citation>
    <scope>NUCLEOTIDE SEQUENCE [LARGE SCALE GENOMIC DNA]</scope>
    <source>
        <strain evidence="16">ATCC BAA-888 / DSM 13862 / ZAS-9</strain>
    </source>
</reference>
<feature type="binding site" evidence="11">
    <location>
        <position position="1488"/>
    </location>
    <ligand>
        <name>ATP</name>
        <dbReference type="ChEBI" id="CHEBI:30616"/>
    </ligand>
</feature>
<evidence type="ECO:0000256" key="6">
    <source>
        <dbReference type="ARBA" id="ARBA00022840"/>
    </source>
</evidence>
<feature type="repeat" description="TPR" evidence="12">
    <location>
        <begin position="1767"/>
        <end position="1800"/>
    </location>
</feature>
<dbReference type="eggNOG" id="COG0653">
    <property type="taxonomic scope" value="Bacteria"/>
</dbReference>
<dbReference type="SUPFAM" id="SSF48452">
    <property type="entry name" value="TPR-like"/>
    <property type="match status" value="4"/>
</dbReference>
<dbReference type="GO" id="GO:0005524">
    <property type="term" value="F:ATP binding"/>
    <property type="evidence" value="ECO:0007669"/>
    <property type="project" value="UniProtKB-UniRule"/>
</dbReference>
<sequence length="2097" mass="241321">MNTALIENRQIRVFISSTFKDMSAERDYLVSRVFPSLRRYCEERDVNFFELDLRWGISEEDSKQGKVVETCLLEIQKSSPFFIGLLGERYGWVPSEKDRKKIAKKTNVLKDYPWIRKELKNSTSITEIEIQEGVLREKEMVNAYFYFRSPAINIPANFRERRKSRAVLKLKHLKQQIREQDKYPVEEYHSIKELGGFVERDFKALVDRLFPGKLISEFEKERLEQRVFLKSRIGVFIPRPEIEEKLDAFVSGSEQVLVFSGETGIGKSAFLAHWSQKHQDDPLIKVICYFAGASQSEGDYREICKYLVSEIIRLCGVKPPIKNGGLLNWISMHQIDYELQDVLKKVVEKEKESKNKRLVFVLDGIDRIPYFTNINLFNWIDSILNVKFVFSVRENREVADFFNRKQYLRCRIEPLQKESRKKLIEDYLLSFGKKLLPAQIERIVSDKESENTLTLRVLLDELRVFGVYERINAEIKKYLDASDLESFYALVLERIERTFNSLAGDILALIACSTAGLSEDEILAISHATPLQWSQLSNNIAGHITKRNGLVVFDNVYTKEAVIKRYLQDSGRKYRSQIADYMEKSYAKGYASVPFYRMCDERFSCYTTLKEWDKLYRFLLNFQVFNYFYTKDQFELGHFWRVLHDENRDGYSLLNFLNLDTKNLSHGELLRVVYSQLGFFTSELLIDYNLSLKFHLRALEILEIDTMTPKDLYTAAYLNNIGDAYCSLGEYLEALDYYHKALGIKDADNRGNEDAAAYSYRKSGLIYYMLGEYQKALGYHQKALENYETHVGRKIPDAADSYYDIGSVYNKMGEYQKALEYNHEGLEIWQAVLKRENYPEIASPYHAPCIIRSNLANFSDRPSSDKVTCYHNIGVGYAFMGEYQKALEYYQKALGIRESFLGKDHPETAASYLNIGAVYADIGEYQKALEYCQKGLNIRETILGKDHPEIAASYNDTAAVYAGMEEYPIAFDYYQKALKIKDKLLWGCHCCKNIMEPIVTPSLEGHKIKRTTIPAKIVKALFASRREREFKALLPILHEVNEKEIWATDLKAEDFPQLTAKFRERYAGGESLDSILPEAFALVREAARRCLGERPRDVQILGSIALHKGKIAELKNGEGKTLMAAVAAYLNAISGRGVHVVTLNDYFAEQDAGWMGPVFLYLGVTVGLVLAKTGHEGRKANYACDITYGAGSEFGFDYLRDNMCRDPESRVQRGLNYCIIDEIDAILIDQVWNSLKISGAAEEDARLFRELDHLLSPDKMEGSLRKQGFIKGSIADEENSKNIPCFINSLKVKKLFGINVDNVIRNGQVQIIDEFSGRILHGRRYSREPLQPIEAKELIKITRRNRTLASISFQNFFKSYIKISGCSGTANTAAEEFSKIYNLDVVVIPTNEPIARIDENDEIYMNEKDKYEALVEDIAAAHEKGQPVLAGVISIEKSEALSSRLTQRGIRHEVMNGKNLAREAAVVAEAGAKGSVTIVINTAGRGADIKLGGSPEHRAREQVGINAEPRVYAEAYKEKYEKWEKEYEEVKALGGLYVIGTERNKCRRLDDQLRSFSGIRGDPGRSKFFISFDDNLMRLFNAEKMKNLMYRIGMKDGEPICHPWLNKSIEKAQKKLEERDFEFHRYLLEYDDALKAQRKFIYEQRDAILFDTDMKKRVKDALDEGISGDLVRELDEKEKKLGQDFLNFIIRQRYISVTDRNWLDHIENTEVLLEAVLGRNYPDVANSYTTIGYIYYNMGEYQKALEYFQKALRIQEIVLGESHSDTINSYTAVGNVYLNLGEYQRSLGYCQKVLEIRETVLGKIHPGLINSYKNIGNRYYQIGKNKESFEYYQKALEIELAVSAGNEPDTAIRYNDFGIACSKLHEYQKALEYHQKALEIREAIFGLSHPDTAASYNNLGSAWSDLGEYQQALDYYKKALEIRETILGKYQPDTAVSYNNVGLAYWKLKEYQKALEYHQNALEIRESVLGRKNPDTAVSYINIGIIYDYMGDYQKALEYRIKALEIQETVLEKNNLDTAASCHFIGFYYMELHEYQKALYYSLKALEIKEAVLGKEDFDTADTCRNIGSIYEFLGDTQKAQEYKQKGTLTVAPYQYL</sequence>
<dbReference type="SUPFAM" id="SSF81886">
    <property type="entry name" value="Helical scaffold and wing domains of SecA"/>
    <property type="match status" value="1"/>
</dbReference>